<reference evidence="1" key="1">
    <citation type="submission" date="2022-03" db="EMBL/GenBank/DDBJ databases">
        <title>Genomic Encyclopedia of Type Strains, Phase III (KMG-III): the genomes of soil and plant-associated and newly described type strains.</title>
        <authorList>
            <person name="Whitman W."/>
        </authorList>
    </citation>
    <scope>NUCLEOTIDE SEQUENCE</scope>
    <source>
        <strain evidence="1">ANL 6-2</strain>
    </source>
</reference>
<evidence type="ECO:0000313" key="1">
    <source>
        <dbReference type="EMBL" id="MCP1673522.1"/>
    </source>
</evidence>
<comment type="caution">
    <text evidence="1">The sequence shown here is derived from an EMBL/GenBank/DDBJ whole genome shotgun (WGS) entry which is preliminary data.</text>
</comment>
<gene>
    <name evidence="1" type="ORF">J2T57_000614</name>
</gene>
<protein>
    <submittedName>
        <fullName evidence="1">Fe-S protein YdhL (DUF1289 family)</fullName>
    </submittedName>
</protein>
<dbReference type="AlphaFoldDB" id="A0AAE3KEW4"/>
<sequence>MTPQSMLKSPCNGNCGLAMESGSCPNCFRTMDEIVSWRAMSEQERETVLAAIPARRAEASTATAG</sequence>
<organism evidence="1 2">
    <name type="scientific">Natronocella acetinitrilica</name>
    <dbReference type="NCBI Taxonomy" id="414046"/>
    <lineage>
        <taxon>Bacteria</taxon>
        <taxon>Pseudomonadati</taxon>
        <taxon>Pseudomonadota</taxon>
        <taxon>Gammaproteobacteria</taxon>
        <taxon>Chromatiales</taxon>
        <taxon>Ectothiorhodospiraceae</taxon>
        <taxon>Natronocella</taxon>
    </lineage>
</organism>
<dbReference type="Pfam" id="PF06945">
    <property type="entry name" value="DUF1289"/>
    <property type="match status" value="1"/>
</dbReference>
<accession>A0AAE3KEW4</accession>
<keyword evidence="2" id="KW-1185">Reference proteome</keyword>
<dbReference type="RefSeq" id="WP_253474010.1">
    <property type="nucleotide sequence ID" value="NZ_JALJXV010000001.1"/>
</dbReference>
<proteinExistence type="predicted"/>
<name>A0AAE3KEW4_9GAMM</name>
<dbReference type="PANTHER" id="PTHR35175:SF2">
    <property type="entry name" value="DUF1289 DOMAIN-CONTAINING PROTEIN"/>
    <property type="match status" value="1"/>
</dbReference>
<dbReference type="PANTHER" id="PTHR35175">
    <property type="entry name" value="DUF1289 DOMAIN-CONTAINING PROTEIN"/>
    <property type="match status" value="1"/>
</dbReference>
<dbReference type="EMBL" id="JALJXV010000001">
    <property type="protein sequence ID" value="MCP1673522.1"/>
    <property type="molecule type" value="Genomic_DNA"/>
</dbReference>
<dbReference type="Proteomes" id="UP001205843">
    <property type="component" value="Unassembled WGS sequence"/>
</dbReference>
<dbReference type="InterPro" id="IPR010710">
    <property type="entry name" value="DUF1289"/>
</dbReference>
<evidence type="ECO:0000313" key="2">
    <source>
        <dbReference type="Proteomes" id="UP001205843"/>
    </source>
</evidence>